<evidence type="ECO:0000313" key="2">
    <source>
        <dbReference type="EMBL" id="KRL37826.1"/>
    </source>
</evidence>
<name>A0A0R1Q6L0_9LACO</name>
<dbReference type="InterPro" id="IPR023214">
    <property type="entry name" value="HAD_sf"/>
</dbReference>
<dbReference type="SUPFAM" id="SSF56784">
    <property type="entry name" value="HAD-like"/>
    <property type="match status" value="1"/>
</dbReference>
<dbReference type="Gene3D" id="3.40.50.1000">
    <property type="entry name" value="HAD superfamily/HAD-like"/>
    <property type="match status" value="1"/>
</dbReference>
<accession>A0A0R1Q6L0</accession>
<comment type="caution">
    <text evidence="2">The sequence shown here is derived from an EMBL/GenBank/DDBJ whole genome shotgun (WGS) entry which is preliminary data.</text>
</comment>
<dbReference type="PATRIC" id="fig|1423769.4.peg.3004"/>
<dbReference type="PANTHER" id="PTHR43316:SF3">
    <property type="entry name" value="HALOACID DEHALOGENASE, TYPE II (AFU_ORTHOLOGUE AFUA_2G07750)-RELATED"/>
    <property type="match status" value="1"/>
</dbReference>
<gene>
    <name evidence="2" type="ORF">FD01_GL002784</name>
</gene>
<dbReference type="InterPro" id="IPR036412">
    <property type="entry name" value="HAD-like_sf"/>
</dbReference>
<reference evidence="2 3" key="1">
    <citation type="journal article" date="2015" name="Genome Announc.">
        <title>Expanding the biotechnology potential of lactobacilli through comparative genomics of 213 strains and associated genera.</title>
        <authorList>
            <person name="Sun Z."/>
            <person name="Harris H.M."/>
            <person name="McCann A."/>
            <person name="Guo C."/>
            <person name="Argimon S."/>
            <person name="Zhang W."/>
            <person name="Yang X."/>
            <person name="Jeffery I.B."/>
            <person name="Cooney J.C."/>
            <person name="Kagawa T.F."/>
            <person name="Liu W."/>
            <person name="Song Y."/>
            <person name="Salvetti E."/>
            <person name="Wrobel A."/>
            <person name="Rasinkangas P."/>
            <person name="Parkhill J."/>
            <person name="Rea M.C."/>
            <person name="O'Sullivan O."/>
            <person name="Ritari J."/>
            <person name="Douillard F.P."/>
            <person name="Paul Ross R."/>
            <person name="Yang R."/>
            <person name="Briner A.E."/>
            <person name="Felis G.E."/>
            <person name="de Vos W.M."/>
            <person name="Barrangou R."/>
            <person name="Klaenhammer T.R."/>
            <person name="Caufield P.W."/>
            <person name="Cui Y."/>
            <person name="Zhang H."/>
            <person name="O'Toole P.W."/>
        </authorList>
    </citation>
    <scope>NUCLEOTIDE SEQUENCE [LARGE SCALE GENOMIC DNA]</scope>
    <source>
        <strain evidence="2 3">DSM 13343</strain>
    </source>
</reference>
<keyword evidence="1 2" id="KW-0378">Hydrolase</keyword>
<dbReference type="PANTHER" id="PTHR43316">
    <property type="entry name" value="HYDROLASE, HALOACID DELAHOGENASE-RELATED"/>
    <property type="match status" value="1"/>
</dbReference>
<dbReference type="AlphaFoldDB" id="A0A0R1Q6L0"/>
<evidence type="ECO:0000256" key="1">
    <source>
        <dbReference type="ARBA" id="ARBA00022801"/>
    </source>
</evidence>
<dbReference type="Pfam" id="PF00702">
    <property type="entry name" value="Hydrolase"/>
    <property type="match status" value="1"/>
</dbReference>
<sequence length="189" mass="21172">MGPVQAVATYSAYEDRLMYVESVTPYSQLIGTNLAYVDMEMNTGDAFQQAFPQVLAAYEALVPFADVNPALKQLHDAGHQLILMSNSTRALMNAHLKHMAPVFDQVITADDTGCYKPQTAFFDYVDAHLPAGEHIHVAHGFWWDIMPATRRGWQRFWINRDHLQAPTAVQPLSELPDLKALSAQLESNN</sequence>
<dbReference type="EMBL" id="AZEU01000313">
    <property type="protein sequence ID" value="KRL37826.1"/>
    <property type="molecule type" value="Genomic_DNA"/>
</dbReference>
<protein>
    <submittedName>
        <fullName evidence="2">Haloacid dehalogenase family hydrolase</fullName>
    </submittedName>
</protein>
<dbReference type="Proteomes" id="UP000051790">
    <property type="component" value="Unassembled WGS sequence"/>
</dbReference>
<dbReference type="RefSeq" id="WP_054714147.1">
    <property type="nucleotide sequence ID" value="NZ_BBAH01000003.1"/>
</dbReference>
<dbReference type="GO" id="GO:0016787">
    <property type="term" value="F:hydrolase activity"/>
    <property type="evidence" value="ECO:0007669"/>
    <property type="project" value="UniProtKB-KW"/>
</dbReference>
<organism evidence="2 3">
    <name type="scientific">Lacticaseibacillus manihotivorans DSM 13343 = JCM 12514</name>
    <dbReference type="NCBI Taxonomy" id="1423769"/>
    <lineage>
        <taxon>Bacteria</taxon>
        <taxon>Bacillati</taxon>
        <taxon>Bacillota</taxon>
        <taxon>Bacilli</taxon>
        <taxon>Lactobacillales</taxon>
        <taxon>Lactobacillaceae</taxon>
        <taxon>Lacticaseibacillus</taxon>
    </lineage>
</organism>
<keyword evidence="3" id="KW-1185">Reference proteome</keyword>
<proteinExistence type="predicted"/>
<dbReference type="InterPro" id="IPR051540">
    <property type="entry name" value="S-2-haloacid_dehalogenase"/>
</dbReference>
<evidence type="ECO:0000313" key="3">
    <source>
        <dbReference type="Proteomes" id="UP000051790"/>
    </source>
</evidence>